<dbReference type="InterPro" id="IPR045249">
    <property type="entry name" value="HARBI1-like"/>
</dbReference>
<evidence type="ECO:0000313" key="2">
    <source>
        <dbReference type="Proteomes" id="UP000095300"/>
    </source>
</evidence>
<gene>
    <name evidence="1" type="primary">106090053</name>
</gene>
<reference evidence="1" key="1">
    <citation type="submission" date="2020-05" db="UniProtKB">
        <authorList>
            <consortium name="EnsemblMetazoa"/>
        </authorList>
    </citation>
    <scope>IDENTIFICATION</scope>
    <source>
        <strain evidence="1">USDA</strain>
    </source>
</reference>
<protein>
    <recommendedName>
        <fullName evidence="3">DDE Tnp4 domain-containing protein</fullName>
    </recommendedName>
</protein>
<dbReference type="VEuPathDB" id="VectorBase:SCAU005146"/>
<keyword evidence="2" id="KW-1185">Reference proteome</keyword>
<dbReference type="AlphaFoldDB" id="A0A1I8P617"/>
<name>A0A1I8P617_STOCA</name>
<accession>A0A1I8P617</accession>
<evidence type="ECO:0000313" key="1">
    <source>
        <dbReference type="EnsemblMetazoa" id="SCAU005146-PA"/>
    </source>
</evidence>
<organism evidence="1 2">
    <name type="scientific">Stomoxys calcitrans</name>
    <name type="common">Stable fly</name>
    <name type="synonym">Conops calcitrans</name>
    <dbReference type="NCBI Taxonomy" id="35570"/>
    <lineage>
        <taxon>Eukaryota</taxon>
        <taxon>Metazoa</taxon>
        <taxon>Ecdysozoa</taxon>
        <taxon>Arthropoda</taxon>
        <taxon>Hexapoda</taxon>
        <taxon>Insecta</taxon>
        <taxon>Pterygota</taxon>
        <taxon>Neoptera</taxon>
        <taxon>Endopterygota</taxon>
        <taxon>Diptera</taxon>
        <taxon>Brachycera</taxon>
        <taxon>Muscomorpha</taxon>
        <taxon>Muscoidea</taxon>
        <taxon>Muscidae</taxon>
        <taxon>Stomoxys</taxon>
    </lineage>
</organism>
<dbReference type="OrthoDB" id="2668416at2759"/>
<dbReference type="PANTHER" id="PTHR22930:SF289">
    <property type="entry name" value="DDE TNP4 DOMAIN-CONTAINING PROTEIN-RELATED"/>
    <property type="match status" value="1"/>
</dbReference>
<dbReference type="Proteomes" id="UP000095300">
    <property type="component" value="Unassembled WGS sequence"/>
</dbReference>
<dbReference type="PANTHER" id="PTHR22930">
    <property type="match status" value="1"/>
</dbReference>
<proteinExistence type="predicted"/>
<dbReference type="STRING" id="35570.A0A1I8P617"/>
<sequence length="214" mass="24504">MEKSAKMEKVKAFYLFNSILDELLEISSSEDEDAMFTVLFGRNEKHRVKQFVQTVIHNYSDIEFKTNLRISRDSANDLIQRFSTICGERSYQGGRHQVSAEASILLFLWFSGNKTTLREVSNLFDLSLSTTHSCINKVLDFLVNDVAPQVIKFPSTNEDKEYVAKEFEKISGVPNVLGCIDGSYISIRTPKHKIRSTYANRHEFVFLAVKIALF</sequence>
<dbReference type="EnsemblMetazoa" id="SCAU005146-RA">
    <property type="protein sequence ID" value="SCAU005146-PA"/>
    <property type="gene ID" value="SCAU005146"/>
</dbReference>
<evidence type="ECO:0008006" key="3">
    <source>
        <dbReference type="Google" id="ProtNLM"/>
    </source>
</evidence>